<evidence type="ECO:0000256" key="5">
    <source>
        <dbReference type="SAM" id="Coils"/>
    </source>
</evidence>
<feature type="coiled-coil region" evidence="5">
    <location>
        <begin position="422"/>
        <end position="491"/>
    </location>
</feature>
<evidence type="ECO:0000313" key="8">
    <source>
        <dbReference type="EMBL" id="KIV99242.1"/>
    </source>
</evidence>
<feature type="compositionally biased region" description="Basic and acidic residues" evidence="6">
    <location>
        <begin position="152"/>
        <end position="166"/>
    </location>
</feature>
<sequence length="784" mass="89564">MKRAAEDIANPATKRRFYEMPVKRNTMPGAWPEKIHDDLLDHVAYSSLLYPQPQSSPTKPGSPKSKQLRKSPPPRFPFPTEFINSLLASVISRFRAPFPRVDAHPQSHEESQSENRGKASATKDVAVHDTPDRSAEARKSRAGKTPITKSRTSNEELRSEPEEKQTTHFKKFFDLPPAFVDTPIRPKKLPASYVGENKRVLLNSLKKRPRGYGTGQYDPADIVPTPVKAARIPKSPRRWSPYHYEHGVNRPVQSILRSSRPSHRPFEPTLFIESPQKYLDEDESPVDQEGDLEMMEADIPRKSTKISFSGKHYSWLTGETMDSKHGVWKYYVPQLAINEPLGPQYSGYREPKPEFDPDESFLESPKPKGFGQEQEKSPSKTYVHDDDEDDGLTSTMASWYREADSRLDADNEMSAEMKARYAKEMEERAMEEIRKRHAKEQAIRDEIARRNREEHEAMMARQRERERLELMERERLAAEEAEEARRRFQEMAELEQHLEAVREAERTIIKANFTPDHVLVKKTIQCLKKTNPDEVVIENGQLSRHDLGTLLPTGRSDSASGWLNDNIVNTALSHLVKAANLKAGHNMSQTTTPAPFWAFNSGWFNTIGDGSGIKRWARKRGVNLGGTNLLSAKKILFPVCLGAHWTITVLDCENRTIETMNSLDVSENSHYNAQIGHKVMAWLRFELGKDFIPCEWQARRPVTCLQTNAKDCGVFTIMNGIARVKNIPTWSMRQQVNAARMGTARWWIAALLVNGGFTPGEWDLHVDFKRKWDGAFIEDPDYIL</sequence>
<reference evidence="8 9" key="1">
    <citation type="submission" date="2015-01" db="EMBL/GenBank/DDBJ databases">
        <title>The Genome Sequence of Ochroconis gallopava CBS43764.</title>
        <authorList>
            <consortium name="The Broad Institute Genomics Platform"/>
            <person name="Cuomo C."/>
            <person name="de Hoog S."/>
            <person name="Gorbushina A."/>
            <person name="Stielow B."/>
            <person name="Teixiera M."/>
            <person name="Abouelleil A."/>
            <person name="Chapman S.B."/>
            <person name="Priest M."/>
            <person name="Young S.K."/>
            <person name="Wortman J."/>
            <person name="Nusbaum C."/>
            <person name="Birren B."/>
        </authorList>
    </citation>
    <scope>NUCLEOTIDE SEQUENCE [LARGE SCALE GENOMIC DNA]</scope>
    <source>
        <strain evidence="8 9">CBS 43764</strain>
    </source>
</reference>
<feature type="region of interest" description="Disordered" evidence="6">
    <location>
        <begin position="101"/>
        <end position="168"/>
    </location>
</feature>
<dbReference type="InParanoid" id="A0A0D1ZXQ8"/>
<dbReference type="RefSeq" id="XP_016209112.1">
    <property type="nucleotide sequence ID" value="XM_016363098.1"/>
</dbReference>
<keyword evidence="5" id="KW-0175">Coiled coil</keyword>
<evidence type="ECO:0000313" key="9">
    <source>
        <dbReference type="Proteomes" id="UP000053259"/>
    </source>
</evidence>
<dbReference type="GeneID" id="27317077"/>
<dbReference type="Proteomes" id="UP000053259">
    <property type="component" value="Unassembled WGS sequence"/>
</dbReference>
<dbReference type="GO" id="GO:0005634">
    <property type="term" value="C:nucleus"/>
    <property type="evidence" value="ECO:0007669"/>
    <property type="project" value="TreeGrafter"/>
</dbReference>
<dbReference type="VEuPathDB" id="FungiDB:PV09_09104"/>
<keyword evidence="9" id="KW-1185">Reference proteome</keyword>
<dbReference type="GO" id="GO:0016929">
    <property type="term" value="F:deSUMOylase activity"/>
    <property type="evidence" value="ECO:0007669"/>
    <property type="project" value="TreeGrafter"/>
</dbReference>
<evidence type="ECO:0000259" key="7">
    <source>
        <dbReference type="PROSITE" id="PS50600"/>
    </source>
</evidence>
<feature type="compositionally biased region" description="Low complexity" evidence="6">
    <location>
        <begin position="46"/>
        <end position="65"/>
    </location>
</feature>
<feature type="compositionally biased region" description="Basic and acidic residues" evidence="6">
    <location>
        <begin position="125"/>
        <end position="139"/>
    </location>
</feature>
<gene>
    <name evidence="8" type="ORF">PV09_09104</name>
</gene>
<dbReference type="PANTHER" id="PTHR12606:SF141">
    <property type="entry name" value="GH15225P-RELATED"/>
    <property type="match status" value="1"/>
</dbReference>
<dbReference type="GO" id="GO:0016926">
    <property type="term" value="P:protein desumoylation"/>
    <property type="evidence" value="ECO:0007669"/>
    <property type="project" value="TreeGrafter"/>
</dbReference>
<dbReference type="Gene3D" id="3.40.395.10">
    <property type="entry name" value="Adenoviral Proteinase, Chain A"/>
    <property type="match status" value="1"/>
</dbReference>
<keyword evidence="4" id="KW-0788">Thiol protease</keyword>
<organism evidence="8 9">
    <name type="scientific">Verruconis gallopava</name>
    <dbReference type="NCBI Taxonomy" id="253628"/>
    <lineage>
        <taxon>Eukaryota</taxon>
        <taxon>Fungi</taxon>
        <taxon>Dikarya</taxon>
        <taxon>Ascomycota</taxon>
        <taxon>Pezizomycotina</taxon>
        <taxon>Dothideomycetes</taxon>
        <taxon>Pleosporomycetidae</taxon>
        <taxon>Venturiales</taxon>
        <taxon>Sympoventuriaceae</taxon>
        <taxon>Verruconis</taxon>
    </lineage>
</organism>
<dbReference type="PANTHER" id="PTHR12606">
    <property type="entry name" value="SENTRIN/SUMO-SPECIFIC PROTEASE"/>
    <property type="match status" value="1"/>
</dbReference>
<dbReference type="InterPro" id="IPR038765">
    <property type="entry name" value="Papain-like_cys_pep_sf"/>
</dbReference>
<feature type="compositionally biased region" description="Basic and acidic residues" evidence="6">
    <location>
        <begin position="101"/>
        <end position="117"/>
    </location>
</feature>
<dbReference type="HOGENOM" id="CLU_357604_0_0_1"/>
<evidence type="ECO:0000256" key="4">
    <source>
        <dbReference type="ARBA" id="ARBA00022807"/>
    </source>
</evidence>
<dbReference type="SUPFAM" id="SSF54001">
    <property type="entry name" value="Cysteine proteinases"/>
    <property type="match status" value="1"/>
</dbReference>
<dbReference type="AlphaFoldDB" id="A0A0D1ZXQ8"/>
<dbReference type="InterPro" id="IPR003653">
    <property type="entry name" value="Peptidase_C48_C"/>
</dbReference>
<accession>A0A0D1ZXQ8</accession>
<dbReference type="GO" id="GO:0006508">
    <property type="term" value="P:proteolysis"/>
    <property type="evidence" value="ECO:0007669"/>
    <property type="project" value="UniProtKB-KW"/>
</dbReference>
<feature type="compositionally biased region" description="Basic and acidic residues" evidence="6">
    <location>
        <begin position="373"/>
        <end position="384"/>
    </location>
</feature>
<protein>
    <recommendedName>
        <fullName evidence="7">Ubiquitin-like protease family profile domain-containing protein</fullName>
    </recommendedName>
</protein>
<dbReference type="EMBL" id="KN847581">
    <property type="protein sequence ID" value="KIV99242.1"/>
    <property type="molecule type" value="Genomic_DNA"/>
</dbReference>
<name>A0A0D1ZXQ8_9PEZI</name>
<proteinExistence type="inferred from homology"/>
<comment type="similarity">
    <text evidence="1">Belongs to the peptidase C48 family.</text>
</comment>
<dbReference type="OrthoDB" id="1939479at2759"/>
<feature type="region of interest" description="Disordered" evidence="6">
    <location>
        <begin position="342"/>
        <end position="390"/>
    </location>
</feature>
<keyword evidence="3" id="KW-0378">Hydrolase</keyword>
<evidence type="ECO:0000256" key="1">
    <source>
        <dbReference type="ARBA" id="ARBA00005234"/>
    </source>
</evidence>
<evidence type="ECO:0000256" key="6">
    <source>
        <dbReference type="SAM" id="MobiDB-lite"/>
    </source>
</evidence>
<dbReference type="PROSITE" id="PS50600">
    <property type="entry name" value="ULP_PROTEASE"/>
    <property type="match status" value="1"/>
</dbReference>
<keyword evidence="2" id="KW-0645">Protease</keyword>
<dbReference type="STRING" id="253628.A0A0D1ZXQ8"/>
<dbReference type="Pfam" id="PF02902">
    <property type="entry name" value="Peptidase_C48"/>
    <property type="match status" value="1"/>
</dbReference>
<feature type="domain" description="Ubiquitin-like protease family profile" evidence="7">
    <location>
        <begin position="540"/>
        <end position="723"/>
    </location>
</feature>
<evidence type="ECO:0000256" key="3">
    <source>
        <dbReference type="ARBA" id="ARBA00022801"/>
    </source>
</evidence>
<evidence type="ECO:0000256" key="2">
    <source>
        <dbReference type="ARBA" id="ARBA00022670"/>
    </source>
</evidence>
<feature type="region of interest" description="Disordered" evidence="6">
    <location>
        <begin position="46"/>
        <end position="79"/>
    </location>
</feature>